<dbReference type="SFLD" id="SFLDS00036">
    <property type="entry name" value="Aromatic_Prenyltransferase"/>
    <property type="match status" value="1"/>
</dbReference>
<keyword evidence="1" id="KW-0808">Transferase</keyword>
<organism evidence="2 3">
    <name type="scientific">Saccharomonospora azurea NA-128</name>
    <dbReference type="NCBI Taxonomy" id="882081"/>
    <lineage>
        <taxon>Bacteria</taxon>
        <taxon>Bacillati</taxon>
        <taxon>Actinomycetota</taxon>
        <taxon>Actinomycetes</taxon>
        <taxon>Pseudonocardiales</taxon>
        <taxon>Pseudonocardiaceae</taxon>
        <taxon>Saccharomonospora</taxon>
    </lineage>
</organism>
<gene>
    <name evidence="2" type="ORF">SacazDRAFT_02533</name>
</gene>
<evidence type="ECO:0000256" key="1">
    <source>
        <dbReference type="ARBA" id="ARBA00022679"/>
    </source>
</evidence>
<dbReference type="PANTHER" id="PTHR40627">
    <property type="entry name" value="INDOLE PRENYLTRANSFERASE TDIB-RELATED"/>
    <property type="match status" value="1"/>
</dbReference>
<evidence type="ECO:0000313" key="3">
    <source>
        <dbReference type="Proteomes" id="UP000004705"/>
    </source>
</evidence>
<dbReference type="GO" id="GO:0016765">
    <property type="term" value="F:transferase activity, transferring alkyl or aryl (other than methyl) groups"/>
    <property type="evidence" value="ECO:0007669"/>
    <property type="project" value="InterPro"/>
</dbReference>
<dbReference type="GO" id="GO:0009820">
    <property type="term" value="P:alkaloid metabolic process"/>
    <property type="evidence" value="ECO:0007669"/>
    <property type="project" value="InterPro"/>
</dbReference>
<dbReference type="Pfam" id="PF11991">
    <property type="entry name" value="Trp_DMAT"/>
    <property type="match status" value="1"/>
</dbReference>
<sequence length="371" mass="40509">MNDINDPTLFDYTSRQLRNLCDEAGFPSSDSAPVDMLRELLGPGGDRRLSEGPLWPSDVADDATPVEFSVALDDTGENAVRILGEVIAEQPGMAANMAAARRFLDSTAERLGIPTERFDAVQDLFLPEDPQGKFSFWYSLIFRPNATPKLKVYFNPDVRGEHRGRELVAEGFRRLGMEDAYDAASEHSVQRGEKDRFTFFAVDLDDSPTSRVKLYISHYSATAEEAVRASQAVDGLDAESIRDFCRVLGGDTVTFGGRPLVSSYSFVEADPKRPGNYSLYLPIRDYVAHDAEARERVRAFLGARGSDPAGLDRAIAAVTDRPLDEGRGLLAHVSLRLGQFGTGTTIYLSSEGYEVLPPRVDASAASAAVGA</sequence>
<dbReference type="InterPro" id="IPR033964">
    <property type="entry name" value="ABBA"/>
</dbReference>
<dbReference type="AlphaFoldDB" id="H8G878"/>
<reference evidence="2 3" key="1">
    <citation type="journal article" date="2012" name="Stand. Genomic Sci.">
        <title>Genome sequence of the soil bacterium Saccharomonospora azurea type strain (NA-128(T)).</title>
        <authorList>
            <person name="Klenk H.P."/>
            <person name="Held B."/>
            <person name="Lucas S."/>
            <person name="Lapidus A."/>
            <person name="Copeland A."/>
            <person name="Hammon N."/>
            <person name="Pitluck S."/>
            <person name="Goodwin L.A."/>
            <person name="Han C."/>
            <person name="Tapia R."/>
            <person name="Brambilla E.M."/>
            <person name="Potter G."/>
            <person name="Land M."/>
            <person name="Ivanova N."/>
            <person name="Rohde M."/>
            <person name="Goker M."/>
            <person name="Detter J.C."/>
            <person name="Kyrpides N.C."/>
            <person name="Woyke T."/>
        </authorList>
    </citation>
    <scope>NUCLEOTIDE SEQUENCE [LARGE SCALE GENOMIC DNA]</scope>
    <source>
        <strain evidence="2 3">NA-128</strain>
    </source>
</reference>
<accession>H8G878</accession>
<dbReference type="EMBL" id="CM001466">
    <property type="protein sequence ID" value="EHY89430.1"/>
    <property type="molecule type" value="Genomic_DNA"/>
</dbReference>
<protein>
    <submittedName>
        <fullName evidence="2">Tryptophan dimethylallyltransferase</fullName>
    </submittedName>
</protein>
<dbReference type="InterPro" id="IPR017795">
    <property type="entry name" value="ABBA_NscD-like"/>
</dbReference>
<evidence type="ECO:0000313" key="2">
    <source>
        <dbReference type="EMBL" id="EHY89430.1"/>
    </source>
</evidence>
<dbReference type="OrthoDB" id="513465at2"/>
<keyword evidence="3" id="KW-1185">Reference proteome</keyword>
<proteinExistence type="predicted"/>
<name>H8G878_9PSEU</name>
<dbReference type="RefSeq" id="WP_005442043.1">
    <property type="nucleotide sequence ID" value="NZ_CM001466.1"/>
</dbReference>
<dbReference type="SFLD" id="SFLDG01162">
    <property type="entry name" value="I"/>
    <property type="match status" value="1"/>
</dbReference>
<dbReference type="PANTHER" id="PTHR40627:SF4">
    <property type="entry name" value="PRENYLTRANSFERASE ASQH1-RELATED"/>
    <property type="match status" value="1"/>
</dbReference>
<dbReference type="Proteomes" id="UP000004705">
    <property type="component" value="Chromosome"/>
</dbReference>
<dbReference type="HOGENOM" id="CLU_062983_0_0_11"/>